<dbReference type="GO" id="GO:0003677">
    <property type="term" value="F:DNA binding"/>
    <property type="evidence" value="ECO:0007669"/>
    <property type="project" value="InterPro"/>
</dbReference>
<gene>
    <name evidence="2" type="ORF">EKG83_20930</name>
</gene>
<accession>A0A5Q0H001</accession>
<dbReference type="InterPro" id="IPR001387">
    <property type="entry name" value="Cro/C1-type_HTH"/>
</dbReference>
<evidence type="ECO:0000313" key="3">
    <source>
        <dbReference type="Proteomes" id="UP000325787"/>
    </source>
</evidence>
<reference evidence="3" key="1">
    <citation type="journal article" date="2021" name="Curr. Microbiol.">
        <title>Complete genome of nocamycin-producing strain Saccharothrix syringae NRRL B-16468 reveals the biosynthetic potential for secondary metabolites.</title>
        <authorList>
            <person name="Mo X."/>
            <person name="Yang S."/>
        </authorList>
    </citation>
    <scope>NUCLEOTIDE SEQUENCE [LARGE SCALE GENOMIC DNA]</scope>
    <source>
        <strain evidence="3">ATCC 51364 / DSM 43886 / JCM 6844 / KCTC 9398 / NBRC 14523 / NRRL B-16468 / INA 2240</strain>
    </source>
</reference>
<dbReference type="Proteomes" id="UP000325787">
    <property type="component" value="Chromosome"/>
</dbReference>
<proteinExistence type="predicted"/>
<dbReference type="KEGG" id="ssyi:EKG83_20930"/>
<organism evidence="2 3">
    <name type="scientific">Saccharothrix syringae</name>
    <name type="common">Nocardiopsis syringae</name>
    <dbReference type="NCBI Taxonomy" id="103733"/>
    <lineage>
        <taxon>Bacteria</taxon>
        <taxon>Bacillati</taxon>
        <taxon>Actinomycetota</taxon>
        <taxon>Actinomycetes</taxon>
        <taxon>Pseudonocardiales</taxon>
        <taxon>Pseudonocardiaceae</taxon>
        <taxon>Saccharothrix</taxon>
    </lineage>
</organism>
<keyword evidence="3" id="KW-1185">Reference proteome</keyword>
<dbReference type="Gene3D" id="1.10.260.40">
    <property type="entry name" value="lambda repressor-like DNA-binding domains"/>
    <property type="match status" value="1"/>
</dbReference>
<evidence type="ECO:0000313" key="2">
    <source>
        <dbReference type="EMBL" id="QFZ19571.1"/>
    </source>
</evidence>
<dbReference type="Pfam" id="PF13560">
    <property type="entry name" value="HTH_31"/>
    <property type="match status" value="1"/>
</dbReference>
<protein>
    <submittedName>
        <fullName evidence="2">XRE family transcriptional regulator</fullName>
    </submittedName>
</protein>
<dbReference type="Pfam" id="PF19054">
    <property type="entry name" value="DUF5753"/>
    <property type="match status" value="1"/>
</dbReference>
<sequence length="292" mass="32504">MPMDTEKSAEHAAGNSWARLTTARSRELGEELRRIRRQAGLALPRVAKGLGWSAGKLSKLELGSRGTSLWEIGILIGRYGVDKATRDRVLALADQRADIHNFLRLHTPCPDALTVLTLHEANAATVTAYEPFTVPALGQTEDYARALIDDQDQVGARMKRQRVLHAVNGPRVLLYVHEAALHMGLDDPVVMRDQALHLTLMCGWPGVTVRLVPMTTGTRTRLRHPATLMTFPDPIRPVACAETDTATVFHDDPKVVAEYHLKMWRLGVLALGPDESHERLARWADRYDRGSH</sequence>
<dbReference type="AlphaFoldDB" id="A0A5Q0H001"/>
<dbReference type="CDD" id="cd00093">
    <property type="entry name" value="HTH_XRE"/>
    <property type="match status" value="1"/>
</dbReference>
<dbReference type="InterPro" id="IPR043917">
    <property type="entry name" value="DUF5753"/>
</dbReference>
<dbReference type="EMBL" id="CP034550">
    <property type="protein sequence ID" value="QFZ19571.1"/>
    <property type="molecule type" value="Genomic_DNA"/>
</dbReference>
<dbReference type="InterPro" id="IPR010982">
    <property type="entry name" value="Lambda_DNA-bd_dom_sf"/>
</dbReference>
<name>A0A5Q0H001_SACSY</name>
<evidence type="ECO:0000259" key="1">
    <source>
        <dbReference type="PROSITE" id="PS50943"/>
    </source>
</evidence>
<feature type="domain" description="HTH cro/C1-type" evidence="1">
    <location>
        <begin position="32"/>
        <end position="86"/>
    </location>
</feature>
<dbReference type="SUPFAM" id="SSF47413">
    <property type="entry name" value="lambda repressor-like DNA-binding domains"/>
    <property type="match status" value="1"/>
</dbReference>
<dbReference type="PROSITE" id="PS50943">
    <property type="entry name" value="HTH_CROC1"/>
    <property type="match status" value="1"/>
</dbReference>